<organism evidence="2 3">
    <name type="scientific">Neotoma lepida</name>
    <name type="common">Desert woodrat</name>
    <dbReference type="NCBI Taxonomy" id="56216"/>
    <lineage>
        <taxon>Eukaryota</taxon>
        <taxon>Metazoa</taxon>
        <taxon>Chordata</taxon>
        <taxon>Craniata</taxon>
        <taxon>Vertebrata</taxon>
        <taxon>Euteleostomi</taxon>
        <taxon>Mammalia</taxon>
        <taxon>Eutheria</taxon>
        <taxon>Euarchontoglires</taxon>
        <taxon>Glires</taxon>
        <taxon>Rodentia</taxon>
        <taxon>Myomorpha</taxon>
        <taxon>Muroidea</taxon>
        <taxon>Cricetidae</taxon>
        <taxon>Neotominae</taxon>
        <taxon>Neotoma</taxon>
    </lineage>
</organism>
<evidence type="ECO:0000313" key="2">
    <source>
        <dbReference type="EMBL" id="OBS58540.1"/>
    </source>
</evidence>
<evidence type="ECO:0000256" key="1">
    <source>
        <dbReference type="SAM" id="MobiDB-lite"/>
    </source>
</evidence>
<dbReference type="EMBL" id="LZPO01116165">
    <property type="protein sequence ID" value="OBS58540.1"/>
    <property type="molecule type" value="Genomic_DNA"/>
</dbReference>
<proteinExistence type="predicted"/>
<name>A0A1A6FYA5_NEOLE</name>
<accession>A0A1A6FYA5</accession>
<gene>
    <name evidence="2" type="ORF">A6R68_10335</name>
</gene>
<evidence type="ECO:0000313" key="3">
    <source>
        <dbReference type="Proteomes" id="UP000092124"/>
    </source>
</evidence>
<sequence>MPTPAMGPHISFEKLIVAGSTTIEPKDESHQATHPGSKKQYQYKDTSNQSPKPRKMDNSKAAEDNPPSQDILATSEAPFPTPKKSDTHQ</sequence>
<keyword evidence="3" id="KW-1185">Reference proteome</keyword>
<dbReference type="Proteomes" id="UP000092124">
    <property type="component" value="Unassembled WGS sequence"/>
</dbReference>
<protein>
    <submittedName>
        <fullName evidence="2">Uncharacterized protein</fullName>
    </submittedName>
</protein>
<dbReference type="AlphaFoldDB" id="A0A1A6FYA5"/>
<comment type="caution">
    <text evidence="2">The sequence shown here is derived from an EMBL/GenBank/DDBJ whole genome shotgun (WGS) entry which is preliminary data.</text>
</comment>
<feature type="non-terminal residue" evidence="2">
    <location>
        <position position="89"/>
    </location>
</feature>
<reference evidence="2 3" key="1">
    <citation type="submission" date="2016-06" db="EMBL/GenBank/DDBJ databases">
        <title>The Draft Genome Sequence and Annotation of the Desert Woodrat Neotoma lepida.</title>
        <authorList>
            <person name="Campbell M."/>
            <person name="Oakeson K.F."/>
            <person name="Yandell M."/>
            <person name="Halpert J.R."/>
            <person name="Dearing D."/>
        </authorList>
    </citation>
    <scope>NUCLEOTIDE SEQUENCE [LARGE SCALE GENOMIC DNA]</scope>
    <source>
        <strain evidence="2">417</strain>
        <tissue evidence="2">Liver</tissue>
    </source>
</reference>
<feature type="compositionally biased region" description="Polar residues" evidence="1">
    <location>
        <begin position="39"/>
        <end position="51"/>
    </location>
</feature>
<feature type="compositionally biased region" description="Basic and acidic residues" evidence="1">
    <location>
        <begin position="54"/>
        <end position="63"/>
    </location>
</feature>
<feature type="region of interest" description="Disordered" evidence="1">
    <location>
        <begin position="17"/>
        <end position="89"/>
    </location>
</feature>